<accession>A0ACB8TTF2</accession>
<reference evidence="1" key="1">
    <citation type="journal article" date="2021" name="Environ. Microbiol.">
        <title>Gene family expansions and transcriptome signatures uncover fungal adaptations to wood decay.</title>
        <authorList>
            <person name="Hage H."/>
            <person name="Miyauchi S."/>
            <person name="Viragh M."/>
            <person name="Drula E."/>
            <person name="Min B."/>
            <person name="Chaduli D."/>
            <person name="Navarro D."/>
            <person name="Favel A."/>
            <person name="Norest M."/>
            <person name="Lesage-Meessen L."/>
            <person name="Balint B."/>
            <person name="Merenyi Z."/>
            <person name="de Eugenio L."/>
            <person name="Morin E."/>
            <person name="Martinez A.T."/>
            <person name="Baldrian P."/>
            <person name="Stursova M."/>
            <person name="Martinez M.J."/>
            <person name="Novotny C."/>
            <person name="Magnuson J.K."/>
            <person name="Spatafora J.W."/>
            <person name="Maurice S."/>
            <person name="Pangilinan J."/>
            <person name="Andreopoulos W."/>
            <person name="LaButti K."/>
            <person name="Hundley H."/>
            <person name="Na H."/>
            <person name="Kuo A."/>
            <person name="Barry K."/>
            <person name="Lipzen A."/>
            <person name="Henrissat B."/>
            <person name="Riley R."/>
            <person name="Ahrendt S."/>
            <person name="Nagy L.G."/>
            <person name="Grigoriev I.V."/>
            <person name="Martin F."/>
            <person name="Rosso M.N."/>
        </authorList>
    </citation>
    <scope>NUCLEOTIDE SEQUENCE</scope>
    <source>
        <strain evidence="1">CBS 384.51</strain>
    </source>
</reference>
<dbReference type="EMBL" id="MU274932">
    <property type="protein sequence ID" value="KAI0085333.1"/>
    <property type="molecule type" value="Genomic_DNA"/>
</dbReference>
<dbReference type="Proteomes" id="UP001055072">
    <property type="component" value="Unassembled WGS sequence"/>
</dbReference>
<protein>
    <submittedName>
        <fullName evidence="1">Uncharacterized protein</fullName>
    </submittedName>
</protein>
<gene>
    <name evidence="1" type="ORF">BDY19DRAFT_909134</name>
</gene>
<keyword evidence="2" id="KW-1185">Reference proteome</keyword>
<proteinExistence type="predicted"/>
<comment type="caution">
    <text evidence="1">The sequence shown here is derived from an EMBL/GenBank/DDBJ whole genome shotgun (WGS) entry which is preliminary data.</text>
</comment>
<organism evidence="1 2">
    <name type="scientific">Irpex rosettiformis</name>
    <dbReference type="NCBI Taxonomy" id="378272"/>
    <lineage>
        <taxon>Eukaryota</taxon>
        <taxon>Fungi</taxon>
        <taxon>Dikarya</taxon>
        <taxon>Basidiomycota</taxon>
        <taxon>Agaricomycotina</taxon>
        <taxon>Agaricomycetes</taxon>
        <taxon>Polyporales</taxon>
        <taxon>Irpicaceae</taxon>
        <taxon>Irpex</taxon>
    </lineage>
</organism>
<evidence type="ECO:0000313" key="1">
    <source>
        <dbReference type="EMBL" id="KAI0085333.1"/>
    </source>
</evidence>
<name>A0ACB8TTF2_9APHY</name>
<evidence type="ECO:0000313" key="2">
    <source>
        <dbReference type="Proteomes" id="UP001055072"/>
    </source>
</evidence>
<sequence>MTISESESVEFDLESLIYVLLWITRRFGVENGQVKVVKPKVFMDWIQDNAQGRITAHIHALQNAVSHEETLQYPSNAGLAEAHGKHERTIAELCLAITCHLHDKESETAVRIFKKELRRDRTNEVYIQELHKKFVNIINGNQVLRDSEGRLLDLPDTQWAILAARGLDCYLWVQMQLKKTNNAQ</sequence>